<dbReference type="EMBL" id="CP136601">
    <property type="protein sequence ID" value="WOH41977.1"/>
    <property type="molecule type" value="Genomic_DNA"/>
</dbReference>
<proteinExistence type="predicted"/>
<dbReference type="Pfam" id="PF20289">
    <property type="entry name" value="MComp1"/>
    <property type="match status" value="1"/>
</dbReference>
<dbReference type="RefSeq" id="WP_192459693.1">
    <property type="nucleotide sequence ID" value="NZ_CP136601.1"/>
</dbReference>
<dbReference type="Proteomes" id="UP001302613">
    <property type="component" value="Chromosome"/>
</dbReference>
<name>A0ABZ0GWX7_9ENTR</name>
<reference evidence="1 2" key="1">
    <citation type="submission" date="2023-10" db="EMBL/GenBank/DDBJ databases">
        <title>SFO-1, KPC-2, NDM-1 were first reported in Portuguese citrobacter collected clinically.</title>
        <authorList>
            <person name="Guo K."/>
        </authorList>
    </citation>
    <scope>NUCLEOTIDE SEQUENCE [LARGE SCALE GENOMIC DNA]</scope>
    <source>
        <strain evidence="1 2">L2724hy</strain>
    </source>
</reference>
<organism evidence="1 2">
    <name type="scientific">Citrobacter portucalensis</name>
    <dbReference type="NCBI Taxonomy" id="1639133"/>
    <lineage>
        <taxon>Bacteria</taxon>
        <taxon>Pseudomonadati</taxon>
        <taxon>Pseudomonadota</taxon>
        <taxon>Gammaproteobacteria</taxon>
        <taxon>Enterobacterales</taxon>
        <taxon>Enterobacteriaceae</taxon>
        <taxon>Citrobacter</taxon>
        <taxon>Citrobacter freundii complex</taxon>
    </lineage>
</organism>
<protein>
    <submittedName>
        <fullName evidence="1">ABC-three component system middle component 1</fullName>
    </submittedName>
</protein>
<accession>A0ABZ0GWX7</accession>
<sequence length="183" mass="21271">MNLLNKEFDLEFLKSRFSDADFYFFVSNDDSSYISCVACYCESANYVVANWTAIQNYLSAYYQPKDELALWNIYLVFFCSEKLPIWDKYLIDNDKYSVRKLIIDGLTTLPSISETVTFLNNHLLGADLELTEIEEKKEIELSLIEYISGTPLDSKVESRDERMSRIDKIINLVSSNKNENKKS</sequence>
<evidence type="ECO:0000313" key="1">
    <source>
        <dbReference type="EMBL" id="WOH41977.1"/>
    </source>
</evidence>
<gene>
    <name evidence="1" type="ORF">RY846_15220</name>
</gene>
<evidence type="ECO:0000313" key="2">
    <source>
        <dbReference type="Proteomes" id="UP001302613"/>
    </source>
</evidence>
<keyword evidence="2" id="KW-1185">Reference proteome</keyword>
<dbReference type="InterPro" id="IPR046905">
    <property type="entry name" value="ABC-3C_MC1"/>
</dbReference>